<keyword evidence="7 21" id="KW-0812">Transmembrane</keyword>
<feature type="transmembrane region" description="Helical" evidence="21">
    <location>
        <begin position="44"/>
        <end position="65"/>
    </location>
</feature>
<dbReference type="InterPro" id="IPR023234">
    <property type="entry name" value="NarG-like_domain"/>
</dbReference>
<dbReference type="GO" id="GO:0020037">
    <property type="term" value="F:heme binding"/>
    <property type="evidence" value="ECO:0007669"/>
    <property type="project" value="TreeGrafter"/>
</dbReference>
<keyword evidence="24" id="KW-1185">Reference proteome</keyword>
<evidence type="ECO:0000313" key="23">
    <source>
        <dbReference type="EMBL" id="PZG51097.1"/>
    </source>
</evidence>
<comment type="similarity">
    <text evidence="18">In the N-terminal section; belongs to the nitrate reductase alpha subunit family.</text>
</comment>
<comment type="similarity">
    <text evidence="17">In the C-terminal section; belongs to the nitrate reductase gamma subunit family.</text>
</comment>
<keyword evidence="5" id="KW-1003">Cell membrane</keyword>
<keyword evidence="4" id="KW-0813">Transport</keyword>
<evidence type="ECO:0000256" key="18">
    <source>
        <dbReference type="ARBA" id="ARBA00061480"/>
    </source>
</evidence>
<dbReference type="GO" id="GO:0042128">
    <property type="term" value="P:nitrate assimilation"/>
    <property type="evidence" value="ECO:0007669"/>
    <property type="project" value="UniProtKB-KW"/>
</dbReference>
<keyword evidence="14 21" id="KW-0472">Membrane</keyword>
<keyword evidence="6 20" id="KW-0349">Heme</keyword>
<comment type="similarity">
    <text evidence="16">In the central section; belongs to the NarJ/NarW family.</text>
</comment>
<evidence type="ECO:0000259" key="22">
    <source>
        <dbReference type="Pfam" id="PF02665"/>
    </source>
</evidence>
<evidence type="ECO:0000256" key="20">
    <source>
        <dbReference type="PIRSR" id="PIRSR603816-1"/>
    </source>
</evidence>
<dbReference type="Pfam" id="PF02665">
    <property type="entry name" value="Nitrate_red_gam"/>
    <property type="match status" value="1"/>
</dbReference>
<dbReference type="InterPro" id="IPR003816">
    <property type="entry name" value="Nitrate_red_gam"/>
</dbReference>
<keyword evidence="12 20" id="KW-0408">Iron</keyword>
<evidence type="ECO:0000256" key="13">
    <source>
        <dbReference type="ARBA" id="ARBA00023063"/>
    </source>
</evidence>
<evidence type="ECO:0000256" key="14">
    <source>
        <dbReference type="ARBA" id="ARBA00023136"/>
    </source>
</evidence>
<accession>A0A2W2HYT0</accession>
<evidence type="ECO:0000256" key="8">
    <source>
        <dbReference type="ARBA" id="ARBA00022723"/>
    </source>
</evidence>
<comment type="function">
    <text evidence="15">Does not seem to have nitrate reductase activity.</text>
</comment>
<keyword evidence="10 21" id="KW-1133">Transmembrane helix</keyword>
<dbReference type="EMBL" id="POUA01000048">
    <property type="protein sequence ID" value="PZG51097.1"/>
    <property type="molecule type" value="Genomic_DNA"/>
</dbReference>
<dbReference type="AlphaFoldDB" id="A0A2W2HYT0"/>
<evidence type="ECO:0000256" key="9">
    <source>
        <dbReference type="ARBA" id="ARBA00022982"/>
    </source>
</evidence>
<evidence type="ECO:0000313" key="24">
    <source>
        <dbReference type="Proteomes" id="UP000248544"/>
    </source>
</evidence>
<evidence type="ECO:0000256" key="21">
    <source>
        <dbReference type="SAM" id="Phobius"/>
    </source>
</evidence>
<dbReference type="InterPro" id="IPR051936">
    <property type="entry name" value="Heme-iron_electron_transfer"/>
</dbReference>
<evidence type="ECO:0000256" key="2">
    <source>
        <dbReference type="ARBA" id="ARBA00001970"/>
    </source>
</evidence>
<comment type="cofactor">
    <cofactor evidence="1">
        <name>Mo-bis(molybdopterin guanine dinucleotide)</name>
        <dbReference type="ChEBI" id="CHEBI:60539"/>
    </cofactor>
</comment>
<proteinExistence type="inferred from homology"/>
<dbReference type="InterPro" id="IPR036197">
    <property type="entry name" value="NarG-like_sf"/>
</dbReference>
<evidence type="ECO:0000256" key="7">
    <source>
        <dbReference type="ARBA" id="ARBA00022692"/>
    </source>
</evidence>
<dbReference type="FunFam" id="1.20.950.20:FF:000001">
    <property type="entry name" value="Respiratory nitrate reductase subunit gamma"/>
    <property type="match status" value="1"/>
</dbReference>
<sequence>MWIVTPYLTLLIFALGLVWRFRYDRFGWTTRSSQLYEHQLLRIASPVFHFGLLFVIVGHVVGLLIPEHWTRAMGITESMYHMSALVVGAIAGTCTLAGIALLIYRRRTTGPVFMATTANDKAMYVVLTAAILAGLLTTLLTSAFGEHDYRHTVSPWFRGIFVFQPDAAAITAAPWPYRLHTAIGMLLLAIFPFTRLVHAFAAPLTYPFRPYIVYRSRSATGGPPLTRRAPRGW</sequence>
<evidence type="ECO:0000256" key="19">
    <source>
        <dbReference type="ARBA" id="ARBA00071287"/>
    </source>
</evidence>
<comment type="caution">
    <text evidence="23">The sequence shown here is derived from an EMBL/GenBank/DDBJ whole genome shotgun (WGS) entry which is preliminary data.</text>
</comment>
<evidence type="ECO:0000256" key="1">
    <source>
        <dbReference type="ARBA" id="ARBA00001942"/>
    </source>
</evidence>
<keyword evidence="13" id="KW-0534">Nitrate assimilation</keyword>
<evidence type="ECO:0000256" key="12">
    <source>
        <dbReference type="ARBA" id="ARBA00023004"/>
    </source>
</evidence>
<organism evidence="23 24">
    <name type="scientific">Spongiactinospora gelatinilytica</name>
    <dbReference type="NCBI Taxonomy" id="2666298"/>
    <lineage>
        <taxon>Bacteria</taxon>
        <taxon>Bacillati</taxon>
        <taxon>Actinomycetota</taxon>
        <taxon>Actinomycetes</taxon>
        <taxon>Streptosporangiales</taxon>
        <taxon>Streptosporangiaceae</taxon>
        <taxon>Spongiactinospora</taxon>
    </lineage>
</organism>
<feature type="binding site" description="axial binding residue" evidence="20">
    <location>
        <position position="49"/>
    </location>
    <ligand>
        <name>heme b</name>
        <dbReference type="ChEBI" id="CHEBI:60344"/>
        <label>1</label>
    </ligand>
    <ligandPart>
        <name>Fe</name>
        <dbReference type="ChEBI" id="CHEBI:18248"/>
    </ligandPart>
</feature>
<evidence type="ECO:0000256" key="5">
    <source>
        <dbReference type="ARBA" id="ARBA00022475"/>
    </source>
</evidence>
<dbReference type="PANTHER" id="PTHR30598:SF3">
    <property type="entry name" value="RESPIRATORY NITRATE REDUCTASE 1 GAMMA CHAIN"/>
    <property type="match status" value="1"/>
</dbReference>
<keyword evidence="9" id="KW-0249">Electron transport</keyword>
<feature type="transmembrane region" description="Helical" evidence="21">
    <location>
        <begin position="124"/>
        <end position="144"/>
    </location>
</feature>
<feature type="domain" description="NarG-like" evidence="22">
    <location>
        <begin position="1"/>
        <end position="217"/>
    </location>
</feature>
<evidence type="ECO:0000256" key="17">
    <source>
        <dbReference type="ARBA" id="ARBA00061196"/>
    </source>
</evidence>
<gene>
    <name evidence="23" type="primary">narI</name>
    <name evidence="23" type="ORF">C1I98_09090</name>
</gene>
<evidence type="ECO:0000256" key="10">
    <source>
        <dbReference type="ARBA" id="ARBA00022989"/>
    </source>
</evidence>
<dbReference type="PANTHER" id="PTHR30598">
    <property type="entry name" value="NITRATE REDUCTASE PRIVATE CHAPERONE, REDOX ENZYME MATURATION PROTEIN REMP FAMILY"/>
    <property type="match status" value="1"/>
</dbReference>
<dbReference type="GO" id="GO:0008940">
    <property type="term" value="F:nitrate reductase activity"/>
    <property type="evidence" value="ECO:0007669"/>
    <property type="project" value="InterPro"/>
</dbReference>
<dbReference type="GO" id="GO:0009055">
    <property type="term" value="F:electron transfer activity"/>
    <property type="evidence" value="ECO:0007669"/>
    <property type="project" value="TreeGrafter"/>
</dbReference>
<comment type="cofactor">
    <cofactor evidence="2">
        <name>heme b</name>
        <dbReference type="ChEBI" id="CHEBI:60344"/>
    </cofactor>
</comment>
<dbReference type="Gene3D" id="1.20.950.20">
    <property type="entry name" value="Transmembrane di-heme cytochromes, Chain C"/>
    <property type="match status" value="1"/>
</dbReference>
<feature type="binding site" description="axial binding residue" evidence="20">
    <location>
        <position position="198"/>
    </location>
    <ligand>
        <name>heme b</name>
        <dbReference type="ChEBI" id="CHEBI:60344"/>
        <label>1</label>
    </ligand>
    <ligandPart>
        <name>Fe</name>
        <dbReference type="ChEBI" id="CHEBI:18248"/>
    </ligandPart>
</feature>
<name>A0A2W2HYT0_9ACTN</name>
<dbReference type="GO" id="GO:0009325">
    <property type="term" value="C:nitrate reductase complex"/>
    <property type="evidence" value="ECO:0007669"/>
    <property type="project" value="InterPro"/>
</dbReference>
<comment type="subcellular location">
    <subcellularLocation>
        <location evidence="3">Cell membrane</location>
        <topology evidence="3">Multi-pass membrane protein</topology>
    </subcellularLocation>
</comment>
<feature type="binding site" description="axial binding residue" evidence="20">
    <location>
        <position position="180"/>
    </location>
    <ligand>
        <name>heme b</name>
        <dbReference type="ChEBI" id="CHEBI:60344"/>
        <label>1</label>
    </ligand>
    <ligandPart>
        <name>Fe</name>
        <dbReference type="ChEBI" id="CHEBI:18248"/>
    </ligandPart>
</feature>
<evidence type="ECO:0000256" key="3">
    <source>
        <dbReference type="ARBA" id="ARBA00004651"/>
    </source>
</evidence>
<keyword evidence="8" id="KW-0479">Metal-binding</keyword>
<protein>
    <recommendedName>
        <fullName evidence="19">Nitrate reductase-like protein NarX</fullName>
    </recommendedName>
</protein>
<evidence type="ECO:0000256" key="4">
    <source>
        <dbReference type="ARBA" id="ARBA00022448"/>
    </source>
</evidence>
<dbReference type="GO" id="GO:0019645">
    <property type="term" value="P:anaerobic electron transport chain"/>
    <property type="evidence" value="ECO:0007669"/>
    <property type="project" value="TreeGrafter"/>
</dbReference>
<evidence type="ECO:0000256" key="15">
    <source>
        <dbReference type="ARBA" id="ARBA00056200"/>
    </source>
</evidence>
<evidence type="ECO:0000256" key="11">
    <source>
        <dbReference type="ARBA" id="ARBA00023002"/>
    </source>
</evidence>
<dbReference type="GO" id="GO:0005886">
    <property type="term" value="C:plasma membrane"/>
    <property type="evidence" value="ECO:0007669"/>
    <property type="project" value="UniProtKB-SubCell"/>
</dbReference>
<evidence type="ECO:0000256" key="16">
    <source>
        <dbReference type="ARBA" id="ARBA00061095"/>
    </source>
</evidence>
<reference evidence="23 24" key="1">
    <citation type="submission" date="2018-01" db="EMBL/GenBank/DDBJ databases">
        <title>Draft genome sequence of Sphaerisporangium sp. 7K107.</title>
        <authorList>
            <person name="Sahin N."/>
            <person name="Saygin H."/>
            <person name="Ay H."/>
        </authorList>
    </citation>
    <scope>NUCLEOTIDE SEQUENCE [LARGE SCALE GENOMIC DNA]</scope>
    <source>
        <strain evidence="23 24">7K107</strain>
    </source>
</reference>
<feature type="transmembrane region" description="Helical" evidence="21">
    <location>
        <begin position="183"/>
        <end position="208"/>
    </location>
</feature>
<dbReference type="GO" id="GO:0046872">
    <property type="term" value="F:metal ion binding"/>
    <property type="evidence" value="ECO:0007669"/>
    <property type="project" value="UniProtKB-KW"/>
</dbReference>
<evidence type="ECO:0000256" key="6">
    <source>
        <dbReference type="ARBA" id="ARBA00022617"/>
    </source>
</evidence>
<dbReference type="Proteomes" id="UP000248544">
    <property type="component" value="Unassembled WGS sequence"/>
</dbReference>
<dbReference type="NCBIfam" id="TIGR00351">
    <property type="entry name" value="narI"/>
    <property type="match status" value="1"/>
</dbReference>
<dbReference type="SUPFAM" id="SSF103501">
    <property type="entry name" value="Respiratory nitrate reductase 1 gamma chain"/>
    <property type="match status" value="1"/>
</dbReference>
<keyword evidence="11" id="KW-0560">Oxidoreductase</keyword>
<feature type="binding site" description="axial binding residue" evidence="20">
    <location>
        <position position="59"/>
    </location>
    <ligand>
        <name>heme b</name>
        <dbReference type="ChEBI" id="CHEBI:60344"/>
        <label>1</label>
    </ligand>
    <ligandPart>
        <name>Fe</name>
        <dbReference type="ChEBI" id="CHEBI:18248"/>
    </ligandPart>
</feature>
<feature type="transmembrane region" description="Helical" evidence="21">
    <location>
        <begin position="85"/>
        <end position="104"/>
    </location>
</feature>